<proteinExistence type="predicted"/>
<protein>
    <submittedName>
        <fullName evidence="2">Uncharacterized protein</fullName>
    </submittedName>
</protein>
<accession>A0A8D8TA72</accession>
<sequence>MTTSVSRIPTLYVNNRKASSSSGSGHHRRRSNSCTSNHHRYTSEIISLDAIDSVDLERLNRKKRHRSAHSRHATNAESRQSSSKTRNYTKCRDTLGRTRDLPTTFTRESSEVVSSVVNHRSSKLVTCDNGTFRRRGDVNGNASSSSSDENEITGGVNLVHEFNEELTAVKHTFESLKQIVKSNQPPTGVLSNAKRHLKQHMEILDTNGNDGNCRGGTKFNDNARNIPNDNTRNINKDNTQNSITERNTQNRVNHNETSTKKADVTRSLPNTQCVGNESTSRLKNINKEILLQIGGGPCSKLTSPAMLTNVSIHFASQY</sequence>
<feature type="region of interest" description="Disordered" evidence="1">
    <location>
        <begin position="1"/>
        <end position="38"/>
    </location>
</feature>
<name>A0A8D8TA72_9HEMI</name>
<feature type="compositionally biased region" description="Basic residues" evidence="1">
    <location>
        <begin position="62"/>
        <end position="72"/>
    </location>
</feature>
<feature type="region of interest" description="Disordered" evidence="1">
    <location>
        <begin position="62"/>
        <end position="91"/>
    </location>
</feature>
<dbReference type="AlphaFoldDB" id="A0A8D8TA72"/>
<feature type="compositionally biased region" description="Polar residues" evidence="1">
    <location>
        <begin position="75"/>
        <end position="88"/>
    </location>
</feature>
<dbReference type="EMBL" id="HBUF01256601">
    <property type="protein sequence ID" value="CAG6681716.1"/>
    <property type="molecule type" value="Transcribed_RNA"/>
</dbReference>
<organism evidence="2">
    <name type="scientific">Cacopsylla melanoneura</name>
    <dbReference type="NCBI Taxonomy" id="428564"/>
    <lineage>
        <taxon>Eukaryota</taxon>
        <taxon>Metazoa</taxon>
        <taxon>Ecdysozoa</taxon>
        <taxon>Arthropoda</taxon>
        <taxon>Hexapoda</taxon>
        <taxon>Insecta</taxon>
        <taxon>Pterygota</taxon>
        <taxon>Neoptera</taxon>
        <taxon>Paraneoptera</taxon>
        <taxon>Hemiptera</taxon>
        <taxon>Sternorrhyncha</taxon>
        <taxon>Psylloidea</taxon>
        <taxon>Psyllidae</taxon>
        <taxon>Psyllinae</taxon>
        <taxon>Cacopsylla</taxon>
    </lineage>
</organism>
<evidence type="ECO:0000313" key="2">
    <source>
        <dbReference type="EMBL" id="CAG6681716.1"/>
    </source>
</evidence>
<feature type="compositionally biased region" description="Polar residues" evidence="1">
    <location>
        <begin position="1"/>
        <end position="18"/>
    </location>
</feature>
<reference evidence="2" key="1">
    <citation type="submission" date="2021-05" db="EMBL/GenBank/DDBJ databases">
        <authorList>
            <person name="Alioto T."/>
            <person name="Alioto T."/>
            <person name="Gomez Garrido J."/>
        </authorList>
    </citation>
    <scope>NUCLEOTIDE SEQUENCE</scope>
</reference>
<evidence type="ECO:0000256" key="1">
    <source>
        <dbReference type="SAM" id="MobiDB-lite"/>
    </source>
</evidence>